<name>A0A1Y9H247_9DIPT</name>
<dbReference type="VEuPathDB" id="VectorBase:ADIR015726"/>
<evidence type="ECO:0000256" key="1">
    <source>
        <dbReference type="SAM" id="SignalP"/>
    </source>
</evidence>
<evidence type="ECO:0000313" key="2">
    <source>
        <dbReference type="EnsemblMetazoa" id="ADIR015726-PA"/>
    </source>
</evidence>
<evidence type="ECO:0000313" key="3">
    <source>
        <dbReference type="Proteomes" id="UP000075884"/>
    </source>
</evidence>
<keyword evidence="1" id="KW-0732">Signal</keyword>
<proteinExistence type="predicted"/>
<dbReference type="STRING" id="7168.A0A1Y9H247"/>
<keyword evidence="3" id="KW-1185">Reference proteome</keyword>
<reference evidence="2" key="2">
    <citation type="submission" date="2020-05" db="UniProtKB">
        <authorList>
            <consortium name="EnsemblMetazoa"/>
        </authorList>
    </citation>
    <scope>IDENTIFICATION</scope>
    <source>
        <strain evidence="2">WRAIR2</strain>
    </source>
</reference>
<sequence length="405" mass="46575">MKATVAVLWVGWSTALLAGLSADQSCVIEVTQDALQRLVAPQPSREPCEKVWAQLLLHVHYTRKNLTGCQERELASGDPEPSFSDCQQQLENAKLDKLDDQRYHASVLQKKLQLNEWNVRKYQAEAATVRRQLAQEAQQFRGLHRELLFAHVAAGASKQAAKYYHLYLEGQAPGRLLGELVAAVYREGARANDRLANLLDFVRTLAGPRVKLALYELIRAELLKRPRQRHSYLAVIAALDLGRVAFLDAQNGPPVRWYNELMGPALERLQRAVRKGRYGRIVPFATDYPDHFEQVENRISTLETAVWHRTDFDRLVAYPNQLPLVRQRLEAFRMLLQQINRRHKGDYQQRLVKAAGALDECVQFMQRAKTGQTEQDKLVTVKRLFAELNPNHDYDYYLKESQRQQ</sequence>
<dbReference type="Proteomes" id="UP000075884">
    <property type="component" value="Unassembled WGS sequence"/>
</dbReference>
<dbReference type="AlphaFoldDB" id="A0A1Y9H247"/>
<feature type="signal peptide" evidence="1">
    <location>
        <begin position="1"/>
        <end position="22"/>
    </location>
</feature>
<feature type="chain" id="PRO_5013232568" evidence="1">
    <location>
        <begin position="23"/>
        <end position="405"/>
    </location>
</feature>
<protein>
    <submittedName>
        <fullName evidence="2">Uncharacterized protein</fullName>
    </submittedName>
</protein>
<accession>A0A1Y9H247</accession>
<organism evidence="2 3">
    <name type="scientific">Anopheles dirus</name>
    <dbReference type="NCBI Taxonomy" id="7168"/>
    <lineage>
        <taxon>Eukaryota</taxon>
        <taxon>Metazoa</taxon>
        <taxon>Ecdysozoa</taxon>
        <taxon>Arthropoda</taxon>
        <taxon>Hexapoda</taxon>
        <taxon>Insecta</taxon>
        <taxon>Pterygota</taxon>
        <taxon>Neoptera</taxon>
        <taxon>Endopterygota</taxon>
        <taxon>Diptera</taxon>
        <taxon>Nematocera</taxon>
        <taxon>Culicoidea</taxon>
        <taxon>Culicidae</taxon>
        <taxon>Anophelinae</taxon>
        <taxon>Anopheles</taxon>
    </lineage>
</organism>
<dbReference type="EnsemblMetazoa" id="ADIR015726-RA">
    <property type="protein sequence ID" value="ADIR015726-PA"/>
    <property type="gene ID" value="ADIR015726"/>
</dbReference>
<reference evidence="3" key="1">
    <citation type="submission" date="2013-03" db="EMBL/GenBank/DDBJ databases">
        <title>The Genome Sequence of Anopheles dirus WRAIR2.</title>
        <authorList>
            <consortium name="The Broad Institute Genomics Platform"/>
            <person name="Neafsey D.E."/>
            <person name="Walton C."/>
            <person name="Walker B."/>
            <person name="Young S.K."/>
            <person name="Zeng Q."/>
            <person name="Gargeya S."/>
            <person name="Fitzgerald M."/>
            <person name="Haas B."/>
            <person name="Abouelleil A."/>
            <person name="Allen A.W."/>
            <person name="Alvarado L."/>
            <person name="Arachchi H.M."/>
            <person name="Berlin A.M."/>
            <person name="Chapman S.B."/>
            <person name="Gainer-Dewar J."/>
            <person name="Goldberg J."/>
            <person name="Griggs A."/>
            <person name="Gujja S."/>
            <person name="Hansen M."/>
            <person name="Howarth C."/>
            <person name="Imamovic A."/>
            <person name="Ireland A."/>
            <person name="Larimer J."/>
            <person name="McCowan C."/>
            <person name="Murphy C."/>
            <person name="Pearson M."/>
            <person name="Poon T.W."/>
            <person name="Priest M."/>
            <person name="Roberts A."/>
            <person name="Saif S."/>
            <person name="Shea T."/>
            <person name="Sisk P."/>
            <person name="Sykes S."/>
            <person name="Wortman J."/>
            <person name="Nusbaum C."/>
            <person name="Birren B."/>
        </authorList>
    </citation>
    <scope>NUCLEOTIDE SEQUENCE [LARGE SCALE GENOMIC DNA]</scope>
    <source>
        <strain evidence="3">WRAIR2</strain>
    </source>
</reference>